<evidence type="ECO:0000313" key="2">
    <source>
        <dbReference type="EMBL" id="MBA9082760.1"/>
    </source>
</evidence>
<keyword evidence="3" id="KW-1185">Reference proteome</keyword>
<organism evidence="2 3">
    <name type="scientific">Bartonella chomelii</name>
    <dbReference type="NCBI Taxonomy" id="236402"/>
    <lineage>
        <taxon>Bacteria</taxon>
        <taxon>Pseudomonadati</taxon>
        <taxon>Pseudomonadota</taxon>
        <taxon>Alphaproteobacteria</taxon>
        <taxon>Hyphomicrobiales</taxon>
        <taxon>Bartonellaceae</taxon>
        <taxon>Bartonella</taxon>
    </lineage>
</organism>
<keyword evidence="1" id="KW-0812">Transmembrane</keyword>
<keyword evidence="1" id="KW-0472">Membrane</keyword>
<proteinExistence type="predicted"/>
<dbReference type="RefSeq" id="WP_182479814.1">
    <property type="nucleotide sequence ID" value="NZ_CAWPNC010000002.1"/>
</dbReference>
<reference evidence="2 3" key="1">
    <citation type="submission" date="2020-08" db="EMBL/GenBank/DDBJ databases">
        <title>Genomic Encyclopedia of Type Strains, Phase IV (KMG-IV): sequencing the most valuable type-strain genomes for metagenomic binning, comparative biology and taxonomic classification.</title>
        <authorList>
            <person name="Goeker M."/>
        </authorList>
    </citation>
    <scope>NUCLEOTIDE SEQUENCE [LARGE SCALE GENOMIC DNA]</scope>
    <source>
        <strain evidence="2 3">DSM 21431</strain>
    </source>
</reference>
<name>A0ABR6E2H1_9HYPH</name>
<sequence length="51" mass="5694">MGCGSLRRMEAMDMGRKRGAGWRMRDAICRVVVVYRVGVVIVGLGQLLLTR</sequence>
<gene>
    <name evidence="2" type="ORF">GGR10_000601</name>
</gene>
<evidence type="ECO:0000313" key="3">
    <source>
        <dbReference type="Proteomes" id="UP000548119"/>
    </source>
</evidence>
<accession>A0ABR6E2H1</accession>
<comment type="caution">
    <text evidence="2">The sequence shown here is derived from an EMBL/GenBank/DDBJ whole genome shotgun (WGS) entry which is preliminary data.</text>
</comment>
<feature type="transmembrane region" description="Helical" evidence="1">
    <location>
        <begin position="27"/>
        <end position="49"/>
    </location>
</feature>
<dbReference type="EMBL" id="JACJIR010000002">
    <property type="protein sequence ID" value="MBA9082760.1"/>
    <property type="molecule type" value="Genomic_DNA"/>
</dbReference>
<dbReference type="Proteomes" id="UP000548119">
    <property type="component" value="Unassembled WGS sequence"/>
</dbReference>
<protein>
    <submittedName>
        <fullName evidence="2">Uncharacterized protein</fullName>
    </submittedName>
</protein>
<evidence type="ECO:0000256" key="1">
    <source>
        <dbReference type="SAM" id="Phobius"/>
    </source>
</evidence>
<keyword evidence="1" id="KW-1133">Transmembrane helix</keyword>